<evidence type="ECO:0000313" key="2">
    <source>
        <dbReference type="Proteomes" id="UP001058074"/>
    </source>
</evidence>
<accession>A0ACB5RCR2</accession>
<keyword evidence="2" id="KW-1185">Reference proteome</keyword>
<evidence type="ECO:0000313" key="1">
    <source>
        <dbReference type="EMBL" id="GKX67050.1"/>
    </source>
</evidence>
<dbReference type="EMBL" id="BROD01000001">
    <property type="protein sequence ID" value="GKX67050.1"/>
    <property type="molecule type" value="Genomic_DNA"/>
</dbReference>
<proteinExistence type="predicted"/>
<reference evidence="1" key="1">
    <citation type="journal article" date="2025" name="Int. J. Syst. Evol. Microbiol.">
        <title>Inconstantimicrobium mannanitabidum sp. nov., a novel member of the family Clostridiaceae isolated from anoxic soil under the treatment of reductive soil disinfestation.</title>
        <authorList>
            <person name="Ueki A."/>
            <person name="Tonouchi A."/>
            <person name="Honma S."/>
            <person name="Kaku N."/>
            <person name="Ueki K."/>
        </authorList>
    </citation>
    <scope>NUCLEOTIDE SEQUENCE</scope>
    <source>
        <strain evidence="1">TW13</strain>
    </source>
</reference>
<organism evidence="1 2">
    <name type="scientific">Inconstantimicrobium mannanitabidum</name>
    <dbReference type="NCBI Taxonomy" id="1604901"/>
    <lineage>
        <taxon>Bacteria</taxon>
        <taxon>Bacillati</taxon>
        <taxon>Bacillota</taxon>
        <taxon>Clostridia</taxon>
        <taxon>Eubacteriales</taxon>
        <taxon>Clostridiaceae</taxon>
        <taxon>Inconstantimicrobium</taxon>
    </lineage>
</organism>
<comment type="caution">
    <text evidence="1">The sequence shown here is derived from an EMBL/GenBank/DDBJ whole genome shotgun (WGS) entry which is preliminary data.</text>
</comment>
<dbReference type="Proteomes" id="UP001058074">
    <property type="component" value="Unassembled WGS sequence"/>
</dbReference>
<sequence>MSMGVLNGNDYINSYEGEQLGLSEEEVKKRIKEGKVNQIPKVPSRTIGQIIWANVFTLFNGINVVLALLVILAGSPKNAIFAGVIISNAIIGVIQELRAKKTIEKLTILARSKATVIRDGVEREIDVEEIVLDDLIFLKSGCQIPVDAEVLPGSKIEVNEALLTGESDYLIRNPGEQLLSGSFVGSGSGYAVVTAVGANTYSSKLSEEAKRFKKINSELQNSINKILSFLIKIIVPTGLLLTFTQMYFINKPWQEAVIGVVAGISGMIPEGLVLLTSVTFVVSIVRLSKYNTLIQELPATEVLARVDVLCLDKTGTITEGKLKVIDVKNFDISKEEAEEALSAVVHSFSVVNPTQEAILERYNQKGNFEVTNKISFSSSKKWSAVEFEDKGAWYLGAPEILYKEKYNEIKEQVFEEAERGRRVLLLAKSPRGLSEIVPADLEKAALIIIEDIIRPEAPDTLKFFDTQGVDIKIISGDNPVTVAAVAKRAGVKNADKYVVATDLPKDKEEFRKAVRENSIFGRVTPHQKKELVKALQADGHTVAMTGDGINDVLALKEADCGIAMASGSDATKAVAQLVLLDSNFASLPKVVQEGRRTINNLELAANLYLTKTVYAVILSIIFALILLPFPYEPIQLSLVGSLGIGIPSFFIALQPNEDLVQKGFLTRVLKMSLPNGIVIALSVILVSLLLNFSGVPDFKSKTICTLIIGILSMLILLRVSEPLTKLKVAVCAVMIGIFCSAFVIKICRRVFSFSHLNFYDIVIVGTCILAAVFCLAVLSRVVARFIDKREAKKENKIRAGAKK</sequence>
<gene>
    <name evidence="1" type="ORF">rsdtw13_23080</name>
</gene>
<protein>
    <submittedName>
        <fullName evidence="1">Carbonate dehydratase</fullName>
    </submittedName>
</protein>
<name>A0ACB5RCR2_9CLOT</name>